<keyword evidence="12" id="KW-1185">Reference proteome</keyword>
<dbReference type="Pfam" id="PF00067">
    <property type="entry name" value="p450"/>
    <property type="match status" value="1"/>
</dbReference>
<reference evidence="11 12" key="1">
    <citation type="submission" date="2015-01" db="EMBL/GenBank/DDBJ databases">
        <title>The Genome Sequence of Fonsecaea multimorphosa CBS 102226.</title>
        <authorList>
            <consortium name="The Broad Institute Genomics Platform"/>
            <person name="Cuomo C."/>
            <person name="de Hoog S."/>
            <person name="Gorbushina A."/>
            <person name="Stielow B."/>
            <person name="Teixiera M."/>
            <person name="Abouelleil A."/>
            <person name="Chapman S.B."/>
            <person name="Priest M."/>
            <person name="Young S.K."/>
            <person name="Wortman J."/>
            <person name="Nusbaum C."/>
            <person name="Birren B."/>
        </authorList>
    </citation>
    <scope>NUCLEOTIDE SEQUENCE [LARGE SCALE GENOMIC DNA]</scope>
    <source>
        <strain evidence="11 12">CBS 102226</strain>
    </source>
</reference>
<comment type="similarity">
    <text evidence="2 8">Belongs to the cytochrome P450 family.</text>
</comment>
<gene>
    <name evidence="11" type="ORF">Z520_10887</name>
</gene>
<evidence type="ECO:0008006" key="13">
    <source>
        <dbReference type="Google" id="ProtNLM"/>
    </source>
</evidence>
<dbReference type="PRINTS" id="PR00385">
    <property type="entry name" value="P450"/>
</dbReference>
<evidence type="ECO:0000256" key="2">
    <source>
        <dbReference type="ARBA" id="ARBA00010617"/>
    </source>
</evidence>
<keyword evidence="4 8" id="KW-0560">Oxidoreductase</keyword>
<dbReference type="GO" id="GO:0005506">
    <property type="term" value="F:iron ion binding"/>
    <property type="evidence" value="ECO:0007669"/>
    <property type="project" value="InterPro"/>
</dbReference>
<dbReference type="GO" id="GO:0016705">
    <property type="term" value="F:oxidoreductase activity, acting on paired donors, with incorporation or reduction of molecular oxygen"/>
    <property type="evidence" value="ECO:0007669"/>
    <property type="project" value="InterPro"/>
</dbReference>
<dbReference type="VEuPathDB" id="FungiDB:Z520_10887"/>
<dbReference type="PROSITE" id="PS00086">
    <property type="entry name" value="CYTOCHROME_P450"/>
    <property type="match status" value="1"/>
</dbReference>
<organism evidence="11 12">
    <name type="scientific">Fonsecaea multimorphosa CBS 102226</name>
    <dbReference type="NCBI Taxonomy" id="1442371"/>
    <lineage>
        <taxon>Eukaryota</taxon>
        <taxon>Fungi</taxon>
        <taxon>Dikarya</taxon>
        <taxon>Ascomycota</taxon>
        <taxon>Pezizomycotina</taxon>
        <taxon>Eurotiomycetes</taxon>
        <taxon>Chaetothyriomycetidae</taxon>
        <taxon>Chaetothyriales</taxon>
        <taxon>Herpotrichiellaceae</taxon>
        <taxon>Fonsecaea</taxon>
    </lineage>
</organism>
<dbReference type="GeneID" id="27716633"/>
<protein>
    <recommendedName>
        <fullName evidence="13">Cytochrome P450</fullName>
    </recommendedName>
</protein>
<keyword evidence="5 7" id="KW-0408">Iron</keyword>
<proteinExistence type="inferred from homology"/>
<keyword evidence="6 8" id="KW-0503">Monooxygenase</keyword>
<dbReference type="InterPro" id="IPR050364">
    <property type="entry name" value="Cytochrome_P450_fung"/>
</dbReference>
<evidence type="ECO:0000256" key="7">
    <source>
        <dbReference type="PIRSR" id="PIRSR602401-1"/>
    </source>
</evidence>
<dbReference type="InterPro" id="IPR036396">
    <property type="entry name" value="Cyt_P450_sf"/>
</dbReference>
<dbReference type="InterPro" id="IPR001128">
    <property type="entry name" value="Cyt_P450"/>
</dbReference>
<dbReference type="EMBL" id="KN848094">
    <property type="protein sequence ID" value="KIX93467.1"/>
    <property type="molecule type" value="Genomic_DNA"/>
</dbReference>
<dbReference type="RefSeq" id="XP_016627590.1">
    <property type="nucleotide sequence ID" value="XM_016781378.1"/>
</dbReference>
<evidence type="ECO:0000313" key="12">
    <source>
        <dbReference type="Proteomes" id="UP000053411"/>
    </source>
</evidence>
<name>A0A0D2JJT9_9EURO</name>
<dbReference type="InterPro" id="IPR002401">
    <property type="entry name" value="Cyt_P450_E_grp-I"/>
</dbReference>
<dbReference type="PRINTS" id="PR00463">
    <property type="entry name" value="EP450I"/>
</dbReference>
<keyword evidence="10" id="KW-0812">Transmembrane</keyword>
<dbReference type="GO" id="GO:0004497">
    <property type="term" value="F:monooxygenase activity"/>
    <property type="evidence" value="ECO:0007669"/>
    <property type="project" value="UniProtKB-KW"/>
</dbReference>
<dbReference type="OrthoDB" id="1103324at2759"/>
<evidence type="ECO:0000256" key="9">
    <source>
        <dbReference type="SAM" id="Coils"/>
    </source>
</evidence>
<dbReference type="InterPro" id="IPR017972">
    <property type="entry name" value="Cyt_P450_CS"/>
</dbReference>
<evidence type="ECO:0000256" key="1">
    <source>
        <dbReference type="ARBA" id="ARBA00001971"/>
    </source>
</evidence>
<evidence type="ECO:0000256" key="6">
    <source>
        <dbReference type="ARBA" id="ARBA00023033"/>
    </source>
</evidence>
<evidence type="ECO:0000313" key="11">
    <source>
        <dbReference type="EMBL" id="KIX93467.1"/>
    </source>
</evidence>
<evidence type="ECO:0000256" key="10">
    <source>
        <dbReference type="SAM" id="Phobius"/>
    </source>
</evidence>
<comment type="cofactor">
    <cofactor evidence="1 7">
        <name>heme</name>
        <dbReference type="ChEBI" id="CHEBI:30413"/>
    </cofactor>
</comment>
<dbReference type="Proteomes" id="UP000053411">
    <property type="component" value="Unassembled WGS sequence"/>
</dbReference>
<keyword evidence="9" id="KW-0175">Coiled coil</keyword>
<dbReference type="CDD" id="cd11065">
    <property type="entry name" value="CYP64-like"/>
    <property type="match status" value="1"/>
</dbReference>
<feature type="coiled-coil region" evidence="9">
    <location>
        <begin position="254"/>
        <end position="298"/>
    </location>
</feature>
<keyword evidence="10" id="KW-0472">Membrane</keyword>
<keyword evidence="7 8" id="KW-0349">Heme</keyword>
<dbReference type="Gene3D" id="1.10.630.10">
    <property type="entry name" value="Cytochrome P450"/>
    <property type="match status" value="1"/>
</dbReference>
<dbReference type="SUPFAM" id="SSF48264">
    <property type="entry name" value="Cytochrome P450"/>
    <property type="match status" value="1"/>
</dbReference>
<dbReference type="AlphaFoldDB" id="A0A0D2JJT9"/>
<keyword evidence="10" id="KW-1133">Transmembrane helix</keyword>
<sequence length="531" mass="59957">MKFFSQDPPNAFRSIVFVSSLLLLATLARLYLNSRRPRNFPPGPTPSPIIGNLPELPPTKAFLKFHRWRKQYGDIIGLKFGPQNVVVLNNYQHVKELFDKRGALYSSRPESYVGNELVCPGEVHVLLLPYSAAWRKLRKCFQQLMTVSSVETLLPIQIAEATKTVHDIINDPEGFYNHLRRFPSAVMLATAYGKRGRSFEDQVIQDLYAMLHDFTEVLAPGFMPPADEFPILKYIPEWMAGWKRRARAVGTGQMELYRNLLEEARQRSENGELKDCFLKTLMKEQNEGKNELNDAQLAYVAGIFIEAGSDTTASSLLSFCLAMVTHSHVLKKCQEEVDACCPEHSPTADEARNLPYLKACLTETLRWRPVAPGGIPHALTEDNVYGEYVLPKGTMLLANTWGIHHDESEYVNPAEFIPERFLDNKFGTIKKEKDGENDRRRTTYAFGAGRRVCAGQRLAENGLAIIAAKIVWAFDISPTSQIDSSIETGYTDGFVLAPKPYAAKFVPRTQERVSIIAKEAEEAEKFLSRFN</sequence>
<keyword evidence="3 7" id="KW-0479">Metal-binding</keyword>
<evidence type="ECO:0000256" key="4">
    <source>
        <dbReference type="ARBA" id="ARBA00023002"/>
    </source>
</evidence>
<evidence type="ECO:0000256" key="8">
    <source>
        <dbReference type="RuleBase" id="RU000461"/>
    </source>
</evidence>
<dbReference type="PANTHER" id="PTHR46300:SF2">
    <property type="entry name" value="CYTOCHROME P450 MONOOXYGENASE ALNH-RELATED"/>
    <property type="match status" value="1"/>
</dbReference>
<evidence type="ECO:0000256" key="3">
    <source>
        <dbReference type="ARBA" id="ARBA00022723"/>
    </source>
</evidence>
<evidence type="ECO:0000256" key="5">
    <source>
        <dbReference type="ARBA" id="ARBA00023004"/>
    </source>
</evidence>
<accession>A0A0D2JJT9</accession>
<feature type="binding site" description="axial binding residue" evidence="7">
    <location>
        <position position="453"/>
    </location>
    <ligand>
        <name>heme</name>
        <dbReference type="ChEBI" id="CHEBI:30413"/>
    </ligand>
    <ligandPart>
        <name>Fe</name>
        <dbReference type="ChEBI" id="CHEBI:18248"/>
    </ligandPart>
</feature>
<dbReference type="STRING" id="1442371.A0A0D2JJT9"/>
<dbReference type="PANTHER" id="PTHR46300">
    <property type="entry name" value="P450, PUTATIVE (EUROFUNG)-RELATED-RELATED"/>
    <property type="match status" value="1"/>
</dbReference>
<feature type="transmembrane region" description="Helical" evidence="10">
    <location>
        <begin position="12"/>
        <end position="32"/>
    </location>
</feature>
<dbReference type="GO" id="GO:0020037">
    <property type="term" value="F:heme binding"/>
    <property type="evidence" value="ECO:0007669"/>
    <property type="project" value="InterPro"/>
</dbReference>